<feature type="transmembrane region" description="Helical" evidence="11">
    <location>
        <begin position="618"/>
        <end position="637"/>
    </location>
</feature>
<evidence type="ECO:0000256" key="7">
    <source>
        <dbReference type="ARBA" id="ARBA00023136"/>
    </source>
</evidence>
<feature type="domain" description="SPW repeat-containing integral membrane" evidence="13">
    <location>
        <begin position="514"/>
        <end position="585"/>
    </location>
</feature>
<evidence type="ECO:0000256" key="6">
    <source>
        <dbReference type="ARBA" id="ARBA00023002"/>
    </source>
</evidence>
<evidence type="ECO:0000256" key="4">
    <source>
        <dbReference type="ARBA" id="ARBA00022719"/>
    </source>
</evidence>
<dbReference type="Pfam" id="PF01370">
    <property type="entry name" value="Epimerase"/>
    <property type="match status" value="1"/>
</dbReference>
<feature type="transmembrane region" description="Helical" evidence="11">
    <location>
        <begin position="885"/>
        <end position="902"/>
    </location>
</feature>
<name>A0ABX7HP05_9BURK</name>
<evidence type="ECO:0000256" key="3">
    <source>
        <dbReference type="ARBA" id="ARBA00022692"/>
    </source>
</evidence>
<dbReference type="SUPFAM" id="SSF51735">
    <property type="entry name" value="NAD(P)-binding Rossmann-fold domains"/>
    <property type="match status" value="1"/>
</dbReference>
<dbReference type="InterPro" id="IPR012932">
    <property type="entry name" value="VKOR"/>
</dbReference>
<dbReference type="Gene3D" id="1.20.1440.130">
    <property type="entry name" value="VKOR domain"/>
    <property type="match status" value="1"/>
</dbReference>
<feature type="transmembrane region" description="Helical" evidence="11">
    <location>
        <begin position="576"/>
        <end position="598"/>
    </location>
</feature>
<dbReference type="Gene3D" id="3.40.50.720">
    <property type="entry name" value="NAD(P)-binding Rossmann-like Domain"/>
    <property type="match status" value="1"/>
</dbReference>
<feature type="domain" description="Vitamin K epoxide reductase" evidence="14">
    <location>
        <begin position="621"/>
        <end position="748"/>
    </location>
</feature>
<feature type="transmembrane region" description="Helical" evidence="11">
    <location>
        <begin position="861"/>
        <end position="879"/>
    </location>
</feature>
<evidence type="ECO:0000259" key="13">
    <source>
        <dbReference type="Pfam" id="PF03779"/>
    </source>
</evidence>
<evidence type="ECO:0000256" key="11">
    <source>
        <dbReference type="SAM" id="Phobius"/>
    </source>
</evidence>
<evidence type="ECO:0000256" key="8">
    <source>
        <dbReference type="ARBA" id="ARBA00023157"/>
    </source>
</evidence>
<keyword evidence="7 11" id="KW-0472">Membrane</keyword>
<dbReference type="GeneID" id="303488773"/>
<keyword evidence="16" id="KW-1185">Reference proteome</keyword>
<accession>A0ABX7HP05</accession>
<proteinExistence type="inferred from homology"/>
<evidence type="ECO:0000256" key="1">
    <source>
        <dbReference type="ARBA" id="ARBA00004141"/>
    </source>
</evidence>
<evidence type="ECO:0000259" key="14">
    <source>
        <dbReference type="Pfam" id="PF07884"/>
    </source>
</evidence>
<keyword evidence="4" id="KW-0874">Quinone</keyword>
<dbReference type="PANTHER" id="PTHR43245">
    <property type="entry name" value="BIFUNCTIONAL POLYMYXIN RESISTANCE PROTEIN ARNA"/>
    <property type="match status" value="1"/>
</dbReference>
<dbReference type="CDD" id="cd08946">
    <property type="entry name" value="SDR_e"/>
    <property type="match status" value="1"/>
</dbReference>
<feature type="transmembrane region" description="Helical" evidence="11">
    <location>
        <begin position="835"/>
        <end position="854"/>
    </location>
</feature>
<dbReference type="EMBL" id="CP069811">
    <property type="protein sequence ID" value="QRQ92183.1"/>
    <property type="molecule type" value="Genomic_DNA"/>
</dbReference>
<dbReference type="RefSeq" id="WP_204620447.1">
    <property type="nucleotide sequence ID" value="NZ_CP069809.1"/>
</dbReference>
<sequence length="933" mass="102052">MAIEALAERPTATQAPPRRHSAAVLRTAAARSFPPRQTLPPGTARRCHSQVWRIAYSSGGVRSRTCTQFRCASCMLHFLTFHARGKTMASQKPLVLITGSEGRIGKAIAAELAQTYTIAGFEPTCRGDNCMDADITSDEALEQACAQLRERYGTRIASVIHLAAFYDFSGEPDPRYEAVNVKGTQRLLRALQAFEVEQFIYASTMLVHAPTAPGQPINEASALKPAWPYPQSKLEAERVVHAERGRIPALTLRLAGVYTDHCELPSLAYQIERIFERQMLSRLFPGDASHGQTFVHLDDVAQAFRAAVERRAQLPDETAILIGEPVTESYEALQNLIGRLVHGEPWDTRRIPKPVAATGAWLQDKAEEVIPDAIDRGAEAFIKPFMVELADDHYELDLARAETMLGWHPGHSLRRSLPVIIGELREDPAQWYKRNKIPLPLWLEESADTGTPGPAAIAEFHALDRAEHQRTLWCHFANVALGCWLISSPFVLGLAENWRLAEEPITPTGRGLAYSDTWMTISNVATGALMVLFALMSLSRSAGWARWVVAALGSWLLFAPLLFWTPSAAAYANDTLVGALAIAFAVAIPSAPGISPIARVSGPDAPPGWDYTPSGWTNRLLIIALAFVGLVISRYLAAYQLGHIDAAWDPFFGDGTERIVTSSVSEAWPVPDAGLGATVYVLEIITGVIGDKRRWRTMPWLVLLFGILIVPLGVVSIFFIIIQPIWIGTWCTLCLVGALAMLLQIPYSFDEILATLQFLKHRRQQGKPRWYVLLRGDTMAGGSADYSDNFEAPARAVLREILLSGVNLPWTLLASGAIGIALMGSRLLFDASGAAADSAHIVGSLVVSVSIMAWGEVARPLRFVNIGFGAWLAAAPWLIDGYTGTGAAMSVLSGLALAWLSFPPGRIEGHYGAWDRIAHLSFSVPRRLRHAQP</sequence>
<dbReference type="InterPro" id="IPR038354">
    <property type="entry name" value="VKOR_sf"/>
</dbReference>
<keyword evidence="3 11" id="KW-0812">Transmembrane</keyword>
<evidence type="ECO:0000256" key="5">
    <source>
        <dbReference type="ARBA" id="ARBA00022989"/>
    </source>
</evidence>
<feature type="transmembrane region" description="Helical" evidence="11">
    <location>
        <begin position="700"/>
        <end position="721"/>
    </location>
</feature>
<keyword evidence="5 11" id="KW-1133">Transmembrane helix</keyword>
<dbReference type="InterPro" id="IPR005530">
    <property type="entry name" value="SPW"/>
</dbReference>
<evidence type="ECO:0000313" key="15">
    <source>
        <dbReference type="EMBL" id="QRQ92183.1"/>
    </source>
</evidence>
<feature type="transmembrane region" description="Helical" evidence="11">
    <location>
        <begin position="544"/>
        <end position="564"/>
    </location>
</feature>
<comment type="subcellular location">
    <subcellularLocation>
        <location evidence="1">Membrane</location>
        <topology evidence="1">Multi-pass membrane protein</topology>
    </subcellularLocation>
</comment>
<gene>
    <name evidence="15" type="ORF">JTE92_04545</name>
</gene>
<organism evidence="15 16">
    <name type="scientific">Cupriavidus oxalaticus</name>
    <dbReference type="NCBI Taxonomy" id="96344"/>
    <lineage>
        <taxon>Bacteria</taxon>
        <taxon>Pseudomonadati</taxon>
        <taxon>Pseudomonadota</taxon>
        <taxon>Betaproteobacteria</taxon>
        <taxon>Burkholderiales</taxon>
        <taxon>Burkholderiaceae</taxon>
        <taxon>Cupriavidus</taxon>
    </lineage>
</organism>
<dbReference type="Pfam" id="PF07884">
    <property type="entry name" value="VKOR"/>
    <property type="match status" value="1"/>
</dbReference>
<protein>
    <submittedName>
        <fullName evidence="15">NAD-dependent epimerase/dehydratase family protein</fullName>
    </submittedName>
</protein>
<evidence type="ECO:0000259" key="12">
    <source>
        <dbReference type="Pfam" id="PF01370"/>
    </source>
</evidence>
<reference evidence="15 16" key="1">
    <citation type="submission" date="2021-02" db="EMBL/GenBank/DDBJ databases">
        <title>Complete Genome Sequence of Cupriavidus oxalaticus Strain Ox1, a Soil Oxalate-Degrading Species.</title>
        <authorList>
            <person name="Palmieri F."/>
            <person name="Udriet P."/>
            <person name="Deuasquier M."/>
            <person name="Beaudoing E."/>
            <person name="Johnson S.L."/>
            <person name="Davenport K.W."/>
            <person name="Chain P.S."/>
            <person name="Bindschedler S."/>
            <person name="Junier P."/>
        </authorList>
    </citation>
    <scope>NUCLEOTIDE SEQUENCE [LARGE SCALE GENOMIC DNA]</scope>
    <source>
        <strain evidence="15 16">Ox1</strain>
    </source>
</reference>
<keyword evidence="9" id="KW-0676">Redox-active center</keyword>
<feature type="region of interest" description="Disordered" evidence="10">
    <location>
        <begin position="1"/>
        <end position="21"/>
    </location>
</feature>
<dbReference type="CDD" id="cd12919">
    <property type="entry name" value="VKOR_2"/>
    <property type="match status" value="1"/>
</dbReference>
<feature type="transmembrane region" description="Helical" evidence="11">
    <location>
        <begin position="808"/>
        <end position="829"/>
    </location>
</feature>
<feature type="transmembrane region" description="Helical" evidence="11">
    <location>
        <begin position="727"/>
        <end position="749"/>
    </location>
</feature>
<dbReference type="InterPro" id="IPR050177">
    <property type="entry name" value="Lipid_A_modif_metabolic_enz"/>
</dbReference>
<evidence type="ECO:0000313" key="16">
    <source>
        <dbReference type="Proteomes" id="UP000623307"/>
    </source>
</evidence>
<evidence type="ECO:0000256" key="9">
    <source>
        <dbReference type="ARBA" id="ARBA00023284"/>
    </source>
</evidence>
<dbReference type="PANTHER" id="PTHR43245:SF58">
    <property type="entry name" value="BLL5923 PROTEIN"/>
    <property type="match status" value="1"/>
</dbReference>
<comment type="similarity">
    <text evidence="2">Belongs to the VKOR family.</text>
</comment>
<dbReference type="Pfam" id="PF03779">
    <property type="entry name" value="SPW"/>
    <property type="match status" value="1"/>
</dbReference>
<dbReference type="InterPro" id="IPR036291">
    <property type="entry name" value="NAD(P)-bd_dom_sf"/>
</dbReference>
<evidence type="ECO:0000256" key="2">
    <source>
        <dbReference type="ARBA" id="ARBA00006214"/>
    </source>
</evidence>
<dbReference type="InterPro" id="IPR001509">
    <property type="entry name" value="Epimerase_deHydtase"/>
</dbReference>
<dbReference type="Proteomes" id="UP000623307">
    <property type="component" value="Chromosome 1"/>
</dbReference>
<evidence type="ECO:0000256" key="10">
    <source>
        <dbReference type="SAM" id="MobiDB-lite"/>
    </source>
</evidence>
<keyword evidence="6" id="KW-0560">Oxidoreductase</keyword>
<keyword evidence="8" id="KW-1015">Disulfide bond</keyword>
<feature type="domain" description="NAD-dependent epimerase/dehydratase" evidence="12">
    <location>
        <begin position="95"/>
        <end position="323"/>
    </location>
</feature>